<dbReference type="GO" id="GO:0004252">
    <property type="term" value="F:serine-type endopeptidase activity"/>
    <property type="evidence" value="ECO:0007669"/>
    <property type="project" value="InterPro"/>
</dbReference>
<sequence length="265" mass="28741">MNKFISALFFLVATALAKPNDGIAKSIMDMRLMYPNQFDGRIVGGEEAEPNAFPYQLSLRSGGLLSYHFCGASIYDEKTAITAAHCCQNLPKYAKVVAGDHSQHSVSGFEQKIRVKSYVIHPDFGTSGVNNDICILHLENPLELNDKVAKIAMPDQDQEFEGEAVISGWGTTFSGAPPSFLLRWAKVNIVSKAECQNAYGSRIDDSMICAAAPGKDSCQGDSGGPMVCDGVQCGIVSWGYGCADPKYPGVYAKLSKFMDWVKENV</sequence>
<dbReference type="FunFam" id="2.40.10.10:FF:000077">
    <property type="entry name" value="Predicted protein"/>
    <property type="match status" value="1"/>
</dbReference>
<dbReference type="InterPro" id="IPR001254">
    <property type="entry name" value="Trypsin_dom"/>
</dbReference>
<dbReference type="PROSITE" id="PS00135">
    <property type="entry name" value="TRYPSIN_SER"/>
    <property type="match status" value="1"/>
</dbReference>
<dbReference type="CDD" id="cd00190">
    <property type="entry name" value="Tryp_SPc"/>
    <property type="match status" value="1"/>
</dbReference>
<name>D3PK18_LEPSM</name>
<evidence type="ECO:0000256" key="5">
    <source>
        <dbReference type="ARBA" id="ARBA00022825"/>
    </source>
</evidence>
<reference evidence="11" key="1">
    <citation type="submission" date="2010-03" db="EMBL/GenBank/DDBJ databases">
        <title>Atlantic Lepeophtheirus salmonis ESTs and full-length cDNAs.</title>
        <authorList>
            <person name="Yasuike M."/>
            <person name="von Schalburg K."/>
            <person name="Cooper G."/>
            <person name="Leong J."/>
            <person name="Nilsen F."/>
            <person name="Jones S.R.M."/>
            <person name="Koop B.F."/>
        </authorList>
    </citation>
    <scope>NUCLEOTIDE SEQUENCE</scope>
    <source>
        <strain evidence="11">Atlantic form</strain>
        <tissue evidence="11">Mixed tissue</tissue>
    </source>
</reference>
<dbReference type="GO" id="GO:0006508">
    <property type="term" value="P:proteolysis"/>
    <property type="evidence" value="ECO:0007669"/>
    <property type="project" value="UniProtKB-KW"/>
</dbReference>
<keyword evidence="3 9" id="KW-0732">Signal</keyword>
<feature type="domain" description="Peptidase S1" evidence="10">
    <location>
        <begin position="42"/>
        <end position="265"/>
    </location>
</feature>
<dbReference type="InterPro" id="IPR009003">
    <property type="entry name" value="Peptidase_S1_PA"/>
</dbReference>
<keyword evidence="5 8" id="KW-0720">Serine protease</keyword>
<dbReference type="SUPFAM" id="SSF50494">
    <property type="entry name" value="Trypsin-like serine proteases"/>
    <property type="match status" value="1"/>
</dbReference>
<comment type="similarity">
    <text evidence="1">Belongs to the peptidase S1 family.</text>
</comment>
<evidence type="ECO:0000256" key="2">
    <source>
        <dbReference type="ARBA" id="ARBA00022670"/>
    </source>
</evidence>
<dbReference type="OrthoDB" id="10059102at2759"/>
<evidence type="ECO:0000256" key="6">
    <source>
        <dbReference type="ARBA" id="ARBA00023145"/>
    </source>
</evidence>
<dbReference type="PROSITE" id="PS00134">
    <property type="entry name" value="TRYPSIN_HIS"/>
    <property type="match status" value="1"/>
</dbReference>
<dbReference type="SMART" id="SM00020">
    <property type="entry name" value="Tryp_SPc"/>
    <property type="match status" value="1"/>
</dbReference>
<evidence type="ECO:0000259" key="10">
    <source>
        <dbReference type="PROSITE" id="PS50240"/>
    </source>
</evidence>
<dbReference type="EMBL" id="BT121974">
    <property type="protein sequence ID" value="ADD38904.1"/>
    <property type="molecule type" value="mRNA"/>
</dbReference>
<gene>
    <name evidence="11" type="primary">TRYP</name>
</gene>
<dbReference type="PRINTS" id="PR00722">
    <property type="entry name" value="CHYMOTRYPSIN"/>
</dbReference>
<evidence type="ECO:0000256" key="3">
    <source>
        <dbReference type="ARBA" id="ARBA00022729"/>
    </source>
</evidence>
<feature type="chain" id="PRO_5003048221" evidence="9">
    <location>
        <begin position="18"/>
        <end position="265"/>
    </location>
</feature>
<dbReference type="PANTHER" id="PTHR24276:SF91">
    <property type="entry name" value="AT26814P-RELATED"/>
    <property type="match status" value="1"/>
</dbReference>
<dbReference type="InterPro" id="IPR033116">
    <property type="entry name" value="TRYPSIN_SER"/>
</dbReference>
<keyword evidence="2 8" id="KW-0645">Protease</keyword>
<evidence type="ECO:0000256" key="9">
    <source>
        <dbReference type="SAM" id="SignalP"/>
    </source>
</evidence>
<feature type="signal peptide" evidence="9">
    <location>
        <begin position="1"/>
        <end position="17"/>
    </location>
</feature>
<dbReference type="Pfam" id="PF00089">
    <property type="entry name" value="Trypsin"/>
    <property type="match status" value="1"/>
</dbReference>
<evidence type="ECO:0000256" key="7">
    <source>
        <dbReference type="ARBA" id="ARBA00023157"/>
    </source>
</evidence>
<evidence type="ECO:0000256" key="4">
    <source>
        <dbReference type="ARBA" id="ARBA00022801"/>
    </source>
</evidence>
<dbReference type="Gene3D" id="2.40.10.10">
    <property type="entry name" value="Trypsin-like serine proteases"/>
    <property type="match status" value="1"/>
</dbReference>
<dbReference type="PROSITE" id="PS50240">
    <property type="entry name" value="TRYPSIN_DOM"/>
    <property type="match status" value="1"/>
</dbReference>
<organism evidence="11">
    <name type="scientific">Lepeophtheirus salmonis</name>
    <name type="common">Salmon louse</name>
    <name type="synonym">Caligus salmonis</name>
    <dbReference type="NCBI Taxonomy" id="72036"/>
    <lineage>
        <taxon>Eukaryota</taxon>
        <taxon>Metazoa</taxon>
        <taxon>Ecdysozoa</taxon>
        <taxon>Arthropoda</taxon>
        <taxon>Crustacea</taxon>
        <taxon>Multicrustacea</taxon>
        <taxon>Hexanauplia</taxon>
        <taxon>Copepoda</taxon>
        <taxon>Siphonostomatoida</taxon>
        <taxon>Caligidae</taxon>
        <taxon>Lepeophtheirus</taxon>
    </lineage>
</organism>
<protein>
    <submittedName>
        <fullName evidence="11">Trypsin-1</fullName>
    </submittedName>
</protein>
<dbReference type="InterPro" id="IPR018114">
    <property type="entry name" value="TRYPSIN_HIS"/>
</dbReference>
<proteinExistence type="evidence at transcript level"/>
<accession>D3PK18</accession>
<dbReference type="PANTHER" id="PTHR24276">
    <property type="entry name" value="POLYSERASE-RELATED"/>
    <property type="match status" value="1"/>
</dbReference>
<dbReference type="AlphaFoldDB" id="D3PK18"/>
<evidence type="ECO:0000256" key="8">
    <source>
        <dbReference type="RuleBase" id="RU363034"/>
    </source>
</evidence>
<evidence type="ECO:0000313" key="11">
    <source>
        <dbReference type="EMBL" id="ADD38904.1"/>
    </source>
</evidence>
<evidence type="ECO:0000256" key="1">
    <source>
        <dbReference type="ARBA" id="ARBA00007664"/>
    </source>
</evidence>
<keyword evidence="4 8" id="KW-0378">Hydrolase</keyword>
<keyword evidence="6" id="KW-0865">Zymogen</keyword>
<dbReference type="InterPro" id="IPR043504">
    <property type="entry name" value="Peptidase_S1_PA_chymotrypsin"/>
</dbReference>
<dbReference type="InterPro" id="IPR050430">
    <property type="entry name" value="Peptidase_S1"/>
</dbReference>
<dbReference type="InterPro" id="IPR001314">
    <property type="entry name" value="Peptidase_S1A"/>
</dbReference>
<keyword evidence="7" id="KW-1015">Disulfide bond</keyword>